<evidence type="ECO:0000313" key="2">
    <source>
        <dbReference type="Proteomes" id="UP000441586"/>
    </source>
</evidence>
<accession>A0A6A4R943</accession>
<dbReference type="RefSeq" id="WP_158981847.1">
    <property type="nucleotide sequence ID" value="NZ_WSFO01000029.1"/>
</dbReference>
<evidence type="ECO:0000313" key="1">
    <source>
        <dbReference type="EMBL" id="KAE9624488.1"/>
    </source>
</evidence>
<gene>
    <name evidence="1" type="ORF">GP644_23330</name>
</gene>
<organism evidence="1 2">
    <name type="scientific">Parasedimentitalea maritima</name>
    <dbReference type="NCBI Taxonomy" id="2578117"/>
    <lineage>
        <taxon>Bacteria</taxon>
        <taxon>Pseudomonadati</taxon>
        <taxon>Pseudomonadota</taxon>
        <taxon>Alphaproteobacteria</taxon>
        <taxon>Rhodobacterales</taxon>
        <taxon>Paracoccaceae</taxon>
        <taxon>Parasedimentitalea</taxon>
    </lineage>
</organism>
<dbReference type="EMBL" id="WSFO01000029">
    <property type="protein sequence ID" value="KAE9624488.1"/>
    <property type="molecule type" value="Genomic_DNA"/>
</dbReference>
<evidence type="ECO:0008006" key="3">
    <source>
        <dbReference type="Google" id="ProtNLM"/>
    </source>
</evidence>
<proteinExistence type="predicted"/>
<name>A0A6A4R943_9RHOB</name>
<sequence length="185" mass="20345">MSFRPLSQPSDLFDAIAEVLLERINDITVDNYDDFGSAEPGRAGAGAEILVEFERTTPADRSPDGRYGYEYAITLHCVVGRHRHRAALEAVNLAAVVQRVATDALWGLPVDQVKRPEQLRAEPSFFKEGAHGYDAWGVSFTQYVALGPSLAPEDPVTVGMPQAAWKVDNDIDVDDEANYQPLVND</sequence>
<dbReference type="AlphaFoldDB" id="A0A6A4R943"/>
<dbReference type="Proteomes" id="UP000441586">
    <property type="component" value="Unassembled WGS sequence"/>
</dbReference>
<reference evidence="1 2" key="1">
    <citation type="submission" date="2019-12" db="EMBL/GenBank/DDBJ databases">
        <authorList>
            <person name="Zhang Y.-J."/>
        </authorList>
    </citation>
    <scope>NUCLEOTIDE SEQUENCE [LARGE SCALE GENOMIC DNA]</scope>
    <source>
        <strain evidence="1 2">H18S-6</strain>
    </source>
</reference>
<protein>
    <recommendedName>
        <fullName evidence="3">Gp37 protein</fullName>
    </recommendedName>
</protein>
<comment type="caution">
    <text evidence="1">The sequence shown here is derived from an EMBL/GenBank/DDBJ whole genome shotgun (WGS) entry which is preliminary data.</text>
</comment>